<dbReference type="InParanoid" id="A9B5Q6"/>
<reference evidence="1 2" key="1">
    <citation type="journal article" date="2011" name="Stand. Genomic Sci.">
        <title>Complete genome sequence of the filamentous gliding predatory bacterium Herpetosiphon aurantiacus type strain (114-95(T)).</title>
        <authorList>
            <person name="Kiss H."/>
            <person name="Nett M."/>
            <person name="Domin N."/>
            <person name="Martin K."/>
            <person name="Maresca J.A."/>
            <person name="Copeland A."/>
            <person name="Lapidus A."/>
            <person name="Lucas S."/>
            <person name="Berry K.W."/>
            <person name="Glavina Del Rio T."/>
            <person name="Dalin E."/>
            <person name="Tice H."/>
            <person name="Pitluck S."/>
            <person name="Richardson P."/>
            <person name="Bruce D."/>
            <person name="Goodwin L."/>
            <person name="Han C."/>
            <person name="Detter J.C."/>
            <person name="Schmutz J."/>
            <person name="Brettin T."/>
            <person name="Land M."/>
            <person name="Hauser L."/>
            <person name="Kyrpides N.C."/>
            <person name="Ivanova N."/>
            <person name="Goker M."/>
            <person name="Woyke T."/>
            <person name="Klenk H.P."/>
            <person name="Bryant D.A."/>
        </authorList>
    </citation>
    <scope>NUCLEOTIDE SEQUENCE [LARGE SCALE GENOMIC DNA]</scope>
    <source>
        <strain evidence="2">ATCC 23779 / DSM 785 / 114-95</strain>
    </source>
</reference>
<keyword evidence="2" id="KW-1185">Reference proteome</keyword>
<dbReference type="EMBL" id="CP000875">
    <property type="protein sequence ID" value="ABX04289.1"/>
    <property type="molecule type" value="Genomic_DNA"/>
</dbReference>
<accession>A9B5Q6</accession>
<organism evidence="1 2">
    <name type="scientific">Herpetosiphon aurantiacus (strain ATCC 23779 / DSM 785 / 114-95)</name>
    <dbReference type="NCBI Taxonomy" id="316274"/>
    <lineage>
        <taxon>Bacteria</taxon>
        <taxon>Bacillati</taxon>
        <taxon>Chloroflexota</taxon>
        <taxon>Chloroflexia</taxon>
        <taxon>Herpetosiphonales</taxon>
        <taxon>Herpetosiphonaceae</taxon>
        <taxon>Herpetosiphon</taxon>
    </lineage>
</organism>
<protein>
    <submittedName>
        <fullName evidence="1">Uncharacterized protein</fullName>
    </submittedName>
</protein>
<dbReference type="BioCyc" id="HAUR316274:GHYA-1670-MONOMER"/>
<gene>
    <name evidence="1" type="ordered locus">Haur_1646</name>
</gene>
<dbReference type="AlphaFoldDB" id="A9B5Q6"/>
<dbReference type="HOGENOM" id="CLU_1336001_0_0_0"/>
<name>A9B5Q6_HERA2</name>
<evidence type="ECO:0000313" key="2">
    <source>
        <dbReference type="Proteomes" id="UP000000787"/>
    </source>
</evidence>
<sequence length="205" mass="23050">MATLTDSYFPFDQPQIASITDLDADGAPEWLFDHGRGFDLLAWVGDRFRINYAFQNQATRVFSATISLAPQLDGTQHVITSFLPDSSGNQPTMSQIEYGLRDGELEQRVPAAPDISPNYGDEYNYSSIATVYQALFERNDPLLALAILAQLEQPLPDRWSQHEAMVLKALALEYNGQFVEAQQLLNVVANDSETTGWSRFVQQRR</sequence>
<proteinExistence type="predicted"/>
<dbReference type="Proteomes" id="UP000000787">
    <property type="component" value="Chromosome"/>
</dbReference>
<evidence type="ECO:0000313" key="1">
    <source>
        <dbReference type="EMBL" id="ABX04289.1"/>
    </source>
</evidence>
<dbReference type="KEGG" id="hau:Haur_1646"/>